<dbReference type="EMBL" id="MN740537">
    <property type="protein sequence ID" value="QHU32268.1"/>
    <property type="molecule type" value="Genomic_DNA"/>
</dbReference>
<organism evidence="2">
    <name type="scientific">viral metagenome</name>
    <dbReference type="NCBI Taxonomy" id="1070528"/>
    <lineage>
        <taxon>unclassified sequences</taxon>
        <taxon>metagenomes</taxon>
        <taxon>organismal metagenomes</taxon>
    </lineage>
</organism>
<keyword evidence="1" id="KW-1133">Transmembrane helix</keyword>
<evidence type="ECO:0000256" key="1">
    <source>
        <dbReference type="SAM" id="Phobius"/>
    </source>
</evidence>
<dbReference type="AlphaFoldDB" id="A0A6C0LQL7"/>
<proteinExistence type="predicted"/>
<name>A0A6C0LQL7_9ZZZZ</name>
<feature type="transmembrane region" description="Helical" evidence="1">
    <location>
        <begin position="7"/>
        <end position="27"/>
    </location>
</feature>
<protein>
    <submittedName>
        <fullName evidence="2">Uncharacterized protein</fullName>
    </submittedName>
</protein>
<evidence type="ECO:0000313" key="2">
    <source>
        <dbReference type="EMBL" id="QHU32268.1"/>
    </source>
</evidence>
<reference evidence="2" key="1">
    <citation type="journal article" date="2020" name="Nature">
        <title>Giant virus diversity and host interactions through global metagenomics.</title>
        <authorList>
            <person name="Schulz F."/>
            <person name="Roux S."/>
            <person name="Paez-Espino D."/>
            <person name="Jungbluth S."/>
            <person name="Walsh D.A."/>
            <person name="Denef V.J."/>
            <person name="McMahon K.D."/>
            <person name="Konstantinidis K.T."/>
            <person name="Eloe-Fadrosh E.A."/>
            <person name="Kyrpides N.C."/>
            <person name="Woyke T."/>
        </authorList>
    </citation>
    <scope>NUCLEOTIDE SEQUENCE</scope>
    <source>
        <strain evidence="2">GVMAG-M-3300027963-9</strain>
    </source>
</reference>
<keyword evidence="1" id="KW-0472">Membrane</keyword>
<feature type="transmembrane region" description="Helical" evidence="1">
    <location>
        <begin position="39"/>
        <end position="56"/>
    </location>
</feature>
<accession>A0A6C0LQL7</accession>
<keyword evidence="1" id="KW-0812">Transmembrane</keyword>
<feature type="transmembrane region" description="Helical" evidence="1">
    <location>
        <begin position="68"/>
        <end position="87"/>
    </location>
</feature>
<sequence>MFLFSKTNLFIIVFFTFSMFLLGIYHHDLFAPKGVKTNLFIQVFFTFSMFLLGIYHHDLLFAAKGVKTNLFIIVFFIFSMILLGIYLHDLFAPKGVNCILFTKSKVRAGLPSPTNNCTPTAYTLI</sequence>